<feature type="region of interest" description="Disordered" evidence="1">
    <location>
        <begin position="74"/>
        <end position="94"/>
    </location>
</feature>
<evidence type="ECO:0000256" key="1">
    <source>
        <dbReference type="SAM" id="MobiDB-lite"/>
    </source>
</evidence>
<dbReference type="AlphaFoldDB" id="A0A7S3YMS8"/>
<dbReference type="EMBL" id="HBIU01063424">
    <property type="protein sequence ID" value="CAE0656544.1"/>
    <property type="molecule type" value="Transcribed_RNA"/>
</dbReference>
<feature type="region of interest" description="Disordered" evidence="1">
    <location>
        <begin position="370"/>
        <end position="406"/>
    </location>
</feature>
<proteinExistence type="predicted"/>
<sequence>MAAAGKEEIIGPGELVLEHRKLFWRARKTFDIKVFLLGDKVSLIGKEVLDSLKTPRECPHLILSLARVEEAFHKMKESSHTSPIRDNPAVPKRRQSLPAALPSLSAGAKHRQGPPGSRGSFMLTARAEMELAMYRAGSPPVVELDLPVSGTLSRAGTAGQNYSGGRRNSLPPIVKVKPGGESVFCSEGKAVEDPTTKDLAQFLVSQLLLSQEDPCNGTTTEARLGFSDPENLGPVQLAVVSPTPHSLQFEASTSRITSDERKSSADAASGLLEADPLPLDDRDNFSAPPLRSARRRRRGAVDYGPGARLVLTAAAEEELARARRASGQAEDLQRGTRAALAALAGVAAAAVPAAPPATPVPPLLPLGAAAAEAEGAASSPPPARPRSAAAALPPMAVRPLPPPVAC</sequence>
<accession>A0A7S3YMS8</accession>
<name>A0A7S3YMS8_HETAK</name>
<evidence type="ECO:0000313" key="2">
    <source>
        <dbReference type="EMBL" id="CAE0656544.1"/>
    </source>
</evidence>
<gene>
    <name evidence="2" type="ORF">HAKA00212_LOCUS27267</name>
</gene>
<protein>
    <submittedName>
        <fullName evidence="2">Uncharacterized protein</fullName>
    </submittedName>
</protein>
<feature type="compositionally biased region" description="Low complexity" evidence="1">
    <location>
        <begin position="385"/>
        <end position="398"/>
    </location>
</feature>
<organism evidence="2">
    <name type="scientific">Heterosigma akashiwo</name>
    <name type="common">Chromophytic alga</name>
    <name type="synonym">Heterosigma carterae</name>
    <dbReference type="NCBI Taxonomy" id="2829"/>
    <lineage>
        <taxon>Eukaryota</taxon>
        <taxon>Sar</taxon>
        <taxon>Stramenopiles</taxon>
        <taxon>Ochrophyta</taxon>
        <taxon>Raphidophyceae</taxon>
        <taxon>Chattonellales</taxon>
        <taxon>Chattonellaceae</taxon>
        <taxon>Heterosigma</taxon>
    </lineage>
</organism>
<reference evidence="2" key="1">
    <citation type="submission" date="2021-01" db="EMBL/GenBank/DDBJ databases">
        <authorList>
            <person name="Corre E."/>
            <person name="Pelletier E."/>
            <person name="Niang G."/>
            <person name="Scheremetjew M."/>
            <person name="Finn R."/>
            <person name="Kale V."/>
            <person name="Holt S."/>
            <person name="Cochrane G."/>
            <person name="Meng A."/>
            <person name="Brown T."/>
            <person name="Cohen L."/>
        </authorList>
    </citation>
    <scope>NUCLEOTIDE SEQUENCE</scope>
    <source>
        <strain evidence="2">CCMP3107</strain>
    </source>
</reference>
<feature type="region of interest" description="Disordered" evidence="1">
    <location>
        <begin position="272"/>
        <end position="298"/>
    </location>
</feature>